<accession>A0ABD2Q7Z9</accession>
<sequence length="1219" mass="139356">MREITWLKKDTEEKRFRFRILTSAGEFIFSAKDMESAEEWFDFFSLIIGGIRSKEIPDKPVENVIFETSASLDNSFDKHIFQLTKTSFICYKNINNRDSGLQSWRMSHQLISVKKGQGTKLEICTPSKSFQLLFDENIDRDKCFIELTNLSLNSHMQHRESSDRFLTALYAIPGNSSCAECGTSDTQPPPDWIALHFGVIVCTECAGIHRKIRRTDSISMDEKLWSSTSSSSLILDLGNTKANSFWEAHVSFDHGIPKPHKGSSKEERTRFIFAKYKQLKFADLYQGSDEVLRNALIHAIRSNDSLQILRLLYSGANPFVTFDEFQTPMQIAQEVNNSCAIELINIANLKALDGGVKFHSSEYLNHRPTWLSKVHSHQAELDDFRICLVDMELEVFNVDLDSDSMTLNSDFKLTIPYSSIILLVEVSSSNWGRVKKFTAEEWIKSFYVKLEKEEAVKGKMKNKTKNASISIKRTNTLHDSSIQSNGSIQTPWHPRTEYLMFLKQDADSEQPDVEFENQIFLLKFAAPNDEWIDCFWRLFCPASLLDIPVNKEWVSRGWLVVRFSTTGQWVGVYALLIGAMLYLISPTATLDLVPNFTAWDQPFTEGDPDKAVNLFDLRTMRGIEISSVIEPCSFPVKPRHPINVILPSVMLCINAETQLAHDAWFKLLQEFLQPSGPSLEQQVLNTNHVPLGLEKAIDYLDYYAVDDTEGLYRVCGNIRIVEILYQSIVYSPRDLDLRNYAVNFNAHDVAGAVKRFFANQPHSIFCDQFLQEWISITSHEFPDKETKINKAKQLFFLLPEINRATLKRMLMHFSGIVGNIKITKLNSTSLATSFGPSFLGSIADVKNEYLLGLARLVAFLIEEFNDIFEITKEERQKQDKLKHWVEAFKNSNREPCMLEEKREESQFYSYQISVKNQAHVPVVLINGERKTEVSAIVDSGLTSRDLIKRFHQVYFGTENSKNLVVIECLAEGCLKRPLSAGMSLLNVVKCWNMLCEENKKMARLAVMIKSEWIESLHVRVNSNTSFRLLQNKNLDSKRDPYQNTYAVGFMTDAHINKSTSHLRDKMKRMFSKQATSQPKIKDQYFDLGALHLNRSQNIVILKTTSGETVFYSKVEHLGAFFGVQSKLAELKIDGLEDLKNFAVTLFIPRSTVRTSFYENVPAKIVDPPLTDKNDAYLMTNCTLLSENGVLGPTLWFTSGKAFEEFLLELNSMWYADSVT</sequence>
<dbReference type="Pfam" id="PF00620">
    <property type="entry name" value="RhoGAP"/>
    <property type="match status" value="1"/>
</dbReference>
<feature type="domain" description="Rho-GAP" evidence="4">
    <location>
        <begin position="677"/>
        <end position="868"/>
    </location>
</feature>
<evidence type="ECO:0000313" key="5">
    <source>
        <dbReference type="EMBL" id="KAL3315523.1"/>
    </source>
</evidence>
<keyword evidence="1" id="KW-0479">Metal-binding</keyword>
<keyword evidence="6" id="KW-1185">Reference proteome</keyword>
<protein>
    <submittedName>
        <fullName evidence="5">ArfGAP with RhoGAP domain, ankyrin repeat and PH domain 2</fullName>
    </submittedName>
</protein>
<dbReference type="InterPro" id="IPR001164">
    <property type="entry name" value="ArfGAP_dom"/>
</dbReference>
<keyword evidence="1" id="KW-0862">Zinc</keyword>
<dbReference type="PANTHER" id="PTHR45899">
    <property type="entry name" value="RHO GTPASE ACTIVATING PROTEIN AT 15B, ISOFORM C"/>
    <property type="match status" value="1"/>
</dbReference>
<dbReference type="SMART" id="SM00324">
    <property type="entry name" value="RhoGAP"/>
    <property type="match status" value="1"/>
</dbReference>
<dbReference type="SUPFAM" id="SSF48350">
    <property type="entry name" value="GTPase activation domain, GAP"/>
    <property type="match status" value="1"/>
</dbReference>
<feature type="domain" description="PH" evidence="2">
    <location>
        <begin position="1"/>
        <end position="49"/>
    </location>
</feature>
<dbReference type="SUPFAM" id="SSF50729">
    <property type="entry name" value="PH domain-like"/>
    <property type="match status" value="1"/>
</dbReference>
<dbReference type="PROSITE" id="PS50003">
    <property type="entry name" value="PH_DOMAIN"/>
    <property type="match status" value="1"/>
</dbReference>
<keyword evidence="1" id="KW-0863">Zinc-finger</keyword>
<comment type="caution">
    <text evidence="5">The sequence shown here is derived from an EMBL/GenBank/DDBJ whole genome shotgun (WGS) entry which is preliminary data.</text>
</comment>
<dbReference type="CDD" id="cd00159">
    <property type="entry name" value="RhoGAP"/>
    <property type="match status" value="1"/>
</dbReference>
<evidence type="ECO:0000313" key="6">
    <source>
        <dbReference type="Proteomes" id="UP001626550"/>
    </source>
</evidence>
<evidence type="ECO:0000256" key="1">
    <source>
        <dbReference type="PROSITE-ProRule" id="PRU00288"/>
    </source>
</evidence>
<dbReference type="InterPro" id="IPR052227">
    <property type="entry name" value="Arf-Rho-GAP_ANK-PH_domain"/>
</dbReference>
<proteinExistence type="predicted"/>
<dbReference type="SMART" id="SM00105">
    <property type="entry name" value="ArfGap"/>
    <property type="match status" value="1"/>
</dbReference>
<dbReference type="SUPFAM" id="SSF57863">
    <property type="entry name" value="ArfGap/RecO-like zinc finger"/>
    <property type="match status" value="1"/>
</dbReference>
<dbReference type="AlphaFoldDB" id="A0ABD2Q7Z9"/>
<dbReference type="InterPro" id="IPR008936">
    <property type="entry name" value="Rho_GTPase_activation_prot"/>
</dbReference>
<dbReference type="PROSITE" id="PS50115">
    <property type="entry name" value="ARFGAP"/>
    <property type="match status" value="1"/>
</dbReference>
<dbReference type="Gene3D" id="1.10.220.150">
    <property type="entry name" value="Arf GTPase activating protein"/>
    <property type="match status" value="1"/>
</dbReference>
<evidence type="ECO:0000259" key="4">
    <source>
        <dbReference type="PROSITE" id="PS50238"/>
    </source>
</evidence>
<name>A0ABD2Q7Z9_9PLAT</name>
<organism evidence="5 6">
    <name type="scientific">Cichlidogyrus casuarinus</name>
    <dbReference type="NCBI Taxonomy" id="1844966"/>
    <lineage>
        <taxon>Eukaryota</taxon>
        <taxon>Metazoa</taxon>
        <taxon>Spiralia</taxon>
        <taxon>Lophotrochozoa</taxon>
        <taxon>Platyhelminthes</taxon>
        <taxon>Monogenea</taxon>
        <taxon>Monopisthocotylea</taxon>
        <taxon>Dactylogyridea</taxon>
        <taxon>Ancyrocephalidae</taxon>
        <taxon>Cichlidogyrus</taxon>
    </lineage>
</organism>
<dbReference type="Gene3D" id="1.10.555.10">
    <property type="entry name" value="Rho GTPase activation protein"/>
    <property type="match status" value="1"/>
</dbReference>
<gene>
    <name evidence="5" type="primary">ARAP2</name>
    <name evidence="5" type="ORF">Ciccas_005846</name>
</gene>
<feature type="domain" description="Arf-GAP" evidence="3">
    <location>
        <begin position="163"/>
        <end position="290"/>
    </location>
</feature>
<dbReference type="InterPro" id="IPR037278">
    <property type="entry name" value="ARFGAP/RecO"/>
</dbReference>
<evidence type="ECO:0000259" key="2">
    <source>
        <dbReference type="PROSITE" id="PS50003"/>
    </source>
</evidence>
<dbReference type="PANTHER" id="PTHR45899:SF2">
    <property type="entry name" value="RHO GTPASE ACTIVATING PROTEIN AT 15B, ISOFORM C"/>
    <property type="match status" value="1"/>
</dbReference>
<dbReference type="InterPro" id="IPR038508">
    <property type="entry name" value="ArfGAP_dom_sf"/>
</dbReference>
<dbReference type="EMBL" id="JBJKFK010000733">
    <property type="protein sequence ID" value="KAL3315523.1"/>
    <property type="molecule type" value="Genomic_DNA"/>
</dbReference>
<dbReference type="InterPro" id="IPR000198">
    <property type="entry name" value="RhoGAP_dom"/>
</dbReference>
<dbReference type="PROSITE" id="PS50238">
    <property type="entry name" value="RHOGAP"/>
    <property type="match status" value="1"/>
</dbReference>
<reference evidence="5 6" key="1">
    <citation type="submission" date="2024-11" db="EMBL/GenBank/DDBJ databases">
        <title>Adaptive evolution of stress response genes in parasites aligns with host niche diversity.</title>
        <authorList>
            <person name="Hahn C."/>
            <person name="Resl P."/>
        </authorList>
    </citation>
    <scope>NUCLEOTIDE SEQUENCE [LARGE SCALE GENOMIC DNA]</scope>
    <source>
        <strain evidence="5">EGGRZ-B1_66</strain>
        <tissue evidence="5">Body</tissue>
    </source>
</reference>
<dbReference type="Proteomes" id="UP001626550">
    <property type="component" value="Unassembled WGS sequence"/>
</dbReference>
<dbReference type="Pfam" id="PF01412">
    <property type="entry name" value="ArfGap"/>
    <property type="match status" value="1"/>
</dbReference>
<dbReference type="InterPro" id="IPR001849">
    <property type="entry name" value="PH_domain"/>
</dbReference>
<dbReference type="GO" id="GO:0008270">
    <property type="term" value="F:zinc ion binding"/>
    <property type="evidence" value="ECO:0007669"/>
    <property type="project" value="UniProtKB-KW"/>
</dbReference>
<evidence type="ECO:0000259" key="3">
    <source>
        <dbReference type="PROSITE" id="PS50115"/>
    </source>
</evidence>